<dbReference type="Gene3D" id="3.20.20.80">
    <property type="entry name" value="Glycosidases"/>
    <property type="match status" value="2"/>
</dbReference>
<keyword evidence="3" id="KW-1185">Reference proteome</keyword>
<dbReference type="HOGENOM" id="CLU_023351_0_0_6"/>
<dbReference type="PANTHER" id="PTHR10357:SF205">
    <property type="entry name" value="O-GLYCOSYL HYDROLASE FAMILY 13"/>
    <property type="match status" value="1"/>
</dbReference>
<dbReference type="Proteomes" id="UP000000683">
    <property type="component" value="Chromosome"/>
</dbReference>
<dbReference type="PANTHER" id="PTHR10357">
    <property type="entry name" value="ALPHA-AMYLASE FAMILY MEMBER"/>
    <property type="match status" value="1"/>
</dbReference>
<dbReference type="InterPro" id="IPR017853">
    <property type="entry name" value="GH"/>
</dbReference>
<dbReference type="InterPro" id="IPR006047">
    <property type="entry name" value="GH13_cat_dom"/>
</dbReference>
<keyword evidence="2" id="KW-0378">Hydrolase</keyword>
<sequence length="703" mass="78428">MAIQCKGMLVVLDITKTNHLHVIKSVAKNAAQTPSQSVYKNVNISSAVKKLTVAVLSLGLLSCIAYPQSGANFMESENTNNSVTEILPNSGKPVVYQVFTRLFGNTNTTNKPWGTLKENGVGKFSDFTPQALQSIKALGTTHIWYTGVPHHALATSYLNIGITDDDPDVIKGRAGSPYAVKDYYNVNPDLADNPANRLQEFEALIQRTHQHDMKVVIDIVPNHVARRYHSFSSRHDNFGANDDTSKTYSRDNNFYYIPNTPFVLPEGVAETVLGCAVTGKDQHHLVDGQFDEFPAKWTGNGSRAPQPDINDWYETVKINYGVKPDGSYDFPKLPEAYRNMPVEEHAAFWANKSLPDSWYKFRDIAIYWLDKGVDGFRFDMAEMVPVEFWSFLNSAIKQRNPEAFLLAEVYQPDKYRDYIQLGKMDYLYDKVGFYDTLKSIVRGEGKVSELVSTRKDVADISSHMLNFLENHDEQRIPSADFAGSAKQGKPALTVSALINTAPFLLYFGQDVGEDGSEDMGFGSPTRTTIFDYAGVPAHQRWMNLGKFDGGQSTAEEISLRRFYENVMQIASNNTAIRGDFVSLHQANLNQAVLEGNSYEELQRARPRAYTEQQFAFIRHAENNAILVIANFSKEATGEFTLTIPSGDMTEINALGRRFNSTKPISVKALLPHDDATMTATDNGLEITISLAGLESKVFDLVPD</sequence>
<feature type="domain" description="Glycosyl hydrolase family 13 catalytic" evidence="1">
    <location>
        <begin position="97"/>
        <end position="548"/>
    </location>
</feature>
<dbReference type="SMART" id="SM00642">
    <property type="entry name" value="Aamy"/>
    <property type="match status" value="1"/>
</dbReference>
<name>F5Z7L5_ALTNA</name>
<dbReference type="GO" id="GO:0009313">
    <property type="term" value="P:oligosaccharide catabolic process"/>
    <property type="evidence" value="ECO:0007669"/>
    <property type="project" value="TreeGrafter"/>
</dbReference>
<dbReference type="eggNOG" id="COG0366">
    <property type="taxonomic scope" value="Bacteria"/>
</dbReference>
<proteinExistence type="predicted"/>
<evidence type="ECO:0000313" key="3">
    <source>
        <dbReference type="Proteomes" id="UP000000683"/>
    </source>
</evidence>
<reference evidence="2 3" key="1">
    <citation type="journal article" date="2011" name="J. Bacteriol.">
        <title>Complete genome sequence of the polycyclic aromatic hydrocarbon-degrading bacterium Alteromonas sp. strain SN2.</title>
        <authorList>
            <person name="Jin H.M."/>
            <person name="Jeong H."/>
            <person name="Moon E.J."/>
            <person name="Math R.K."/>
            <person name="Lee K."/>
            <person name="Kim H.J."/>
            <person name="Jeon C.O."/>
            <person name="Oh T.K."/>
            <person name="Kim J.F."/>
        </authorList>
    </citation>
    <scope>NUCLEOTIDE SEQUENCE [LARGE SCALE GENOMIC DNA]</scope>
    <source>
        <strain evidence="3">JCM 17741 / KACC 18427 / KCTC 11700BP / SN2</strain>
    </source>
</reference>
<accession>F5Z7L5</accession>
<dbReference type="Pfam" id="PF00128">
    <property type="entry name" value="Alpha-amylase"/>
    <property type="match status" value="2"/>
</dbReference>
<evidence type="ECO:0000313" key="2">
    <source>
        <dbReference type="EMBL" id="AEF03058.1"/>
    </source>
</evidence>
<gene>
    <name evidence="2" type="ordered locus">ambt_07650</name>
</gene>
<dbReference type="EMBL" id="CP002339">
    <property type="protein sequence ID" value="AEF03058.1"/>
    <property type="molecule type" value="Genomic_DNA"/>
</dbReference>
<organism evidence="2 3">
    <name type="scientific">Alteromonas naphthalenivorans</name>
    <dbReference type="NCBI Taxonomy" id="715451"/>
    <lineage>
        <taxon>Bacteria</taxon>
        <taxon>Pseudomonadati</taxon>
        <taxon>Pseudomonadota</taxon>
        <taxon>Gammaproteobacteria</taxon>
        <taxon>Alteromonadales</taxon>
        <taxon>Alteromonadaceae</taxon>
        <taxon>Alteromonas/Salinimonas group</taxon>
        <taxon>Alteromonas</taxon>
    </lineage>
</organism>
<evidence type="ECO:0000259" key="1">
    <source>
        <dbReference type="SMART" id="SM00642"/>
    </source>
</evidence>
<protein>
    <submittedName>
        <fullName evidence="2">Glycosidase</fullName>
    </submittedName>
</protein>
<dbReference type="KEGG" id="alt:ambt_07650"/>
<keyword evidence="2" id="KW-0326">Glycosidase</keyword>
<dbReference type="SUPFAM" id="SSF51445">
    <property type="entry name" value="(Trans)glycosidases"/>
    <property type="match status" value="1"/>
</dbReference>
<dbReference type="AlphaFoldDB" id="F5Z7L5"/>
<dbReference type="CDD" id="cd11349">
    <property type="entry name" value="AmyAc_3"/>
    <property type="match status" value="1"/>
</dbReference>
<dbReference type="GO" id="GO:0004556">
    <property type="term" value="F:alpha-amylase activity"/>
    <property type="evidence" value="ECO:0007669"/>
    <property type="project" value="TreeGrafter"/>
</dbReference>